<accession>A0AAV4ARS6</accession>
<sequence length="91" mass="10453">MAFCKNCRRGLVVASCIVTKTGDLYEIHLGLHSTNRVFNKTNVNLVFDNLEKVMEKHKFRLQCIWKIEETGVFHSDNSQRKAKKIGLQCVA</sequence>
<reference evidence="1 2" key="1">
    <citation type="journal article" date="2021" name="Elife">
        <title>Chloroplast acquisition without the gene transfer in kleptoplastic sea slugs, Plakobranchus ocellatus.</title>
        <authorList>
            <person name="Maeda T."/>
            <person name="Takahashi S."/>
            <person name="Yoshida T."/>
            <person name="Shimamura S."/>
            <person name="Takaki Y."/>
            <person name="Nagai Y."/>
            <person name="Toyoda A."/>
            <person name="Suzuki Y."/>
            <person name="Arimoto A."/>
            <person name="Ishii H."/>
            <person name="Satoh N."/>
            <person name="Nishiyama T."/>
            <person name="Hasebe M."/>
            <person name="Maruyama T."/>
            <person name="Minagawa J."/>
            <person name="Obokata J."/>
            <person name="Shigenobu S."/>
        </authorList>
    </citation>
    <scope>NUCLEOTIDE SEQUENCE [LARGE SCALE GENOMIC DNA]</scope>
</reference>
<comment type="caution">
    <text evidence="1">The sequence shown here is derived from an EMBL/GenBank/DDBJ whole genome shotgun (WGS) entry which is preliminary data.</text>
</comment>
<dbReference type="Proteomes" id="UP000735302">
    <property type="component" value="Unassembled WGS sequence"/>
</dbReference>
<evidence type="ECO:0000313" key="2">
    <source>
        <dbReference type="Proteomes" id="UP000735302"/>
    </source>
</evidence>
<dbReference type="AlphaFoldDB" id="A0AAV4ARS6"/>
<organism evidence="1 2">
    <name type="scientific">Plakobranchus ocellatus</name>
    <dbReference type="NCBI Taxonomy" id="259542"/>
    <lineage>
        <taxon>Eukaryota</taxon>
        <taxon>Metazoa</taxon>
        <taxon>Spiralia</taxon>
        <taxon>Lophotrochozoa</taxon>
        <taxon>Mollusca</taxon>
        <taxon>Gastropoda</taxon>
        <taxon>Heterobranchia</taxon>
        <taxon>Euthyneura</taxon>
        <taxon>Panpulmonata</taxon>
        <taxon>Sacoglossa</taxon>
        <taxon>Placobranchoidea</taxon>
        <taxon>Plakobranchidae</taxon>
        <taxon>Plakobranchus</taxon>
    </lineage>
</organism>
<protein>
    <submittedName>
        <fullName evidence="1">Transposase</fullName>
    </submittedName>
</protein>
<name>A0AAV4ARS6_9GAST</name>
<gene>
    <name evidence="1" type="ORF">PoB_003579100</name>
</gene>
<dbReference type="EMBL" id="BLXT01004061">
    <property type="protein sequence ID" value="GFO09286.1"/>
    <property type="molecule type" value="Genomic_DNA"/>
</dbReference>
<proteinExistence type="predicted"/>
<evidence type="ECO:0000313" key="1">
    <source>
        <dbReference type="EMBL" id="GFO09286.1"/>
    </source>
</evidence>
<keyword evidence="2" id="KW-1185">Reference proteome</keyword>